<dbReference type="PROSITE" id="PS01143">
    <property type="entry name" value="RIBOSOMAL_L31"/>
    <property type="match status" value="1"/>
</dbReference>
<dbReference type="EMBL" id="BBLT01000002">
    <property type="protein sequence ID" value="GAL83833.1"/>
    <property type="molecule type" value="Genomic_DNA"/>
</dbReference>
<dbReference type="InterPro" id="IPR042105">
    <property type="entry name" value="Ribosomal_bL31_sf"/>
</dbReference>
<evidence type="ECO:0000313" key="7">
    <source>
        <dbReference type="Proteomes" id="UP000030185"/>
    </source>
</evidence>
<dbReference type="Pfam" id="PF01197">
    <property type="entry name" value="Ribosomal_L31"/>
    <property type="match status" value="1"/>
</dbReference>
<accession>A0A098LCN1</accession>
<comment type="similarity">
    <text evidence="1 5">Belongs to the bacterial ribosomal protein bL31 family. Type B subfamily.</text>
</comment>
<dbReference type="Proteomes" id="UP000030185">
    <property type="component" value="Unassembled WGS sequence"/>
</dbReference>
<reference evidence="6 7" key="1">
    <citation type="submission" date="2014-09" db="EMBL/GenBank/DDBJ databases">
        <title>Sporocytophaga myxococcoides PG-01 genome sequencing.</title>
        <authorList>
            <person name="Liu L."/>
            <person name="Gao P.J."/>
            <person name="Chen G.J."/>
            <person name="Wang L.S."/>
        </authorList>
    </citation>
    <scope>NUCLEOTIDE SEQUENCE [LARGE SCALE GENOMIC DNA]</scope>
    <source>
        <strain evidence="6 7">PG-01</strain>
    </source>
</reference>
<dbReference type="PANTHER" id="PTHR33280:SF1">
    <property type="entry name" value="LARGE RIBOSOMAL SUBUNIT PROTEIN BL31C"/>
    <property type="match status" value="1"/>
</dbReference>
<dbReference type="NCBIfam" id="NF002462">
    <property type="entry name" value="PRK01678.1"/>
    <property type="match status" value="1"/>
</dbReference>
<comment type="caution">
    <text evidence="6">The sequence shown here is derived from an EMBL/GenBank/DDBJ whole genome shotgun (WGS) entry which is preliminary data.</text>
</comment>
<dbReference type="GO" id="GO:0003735">
    <property type="term" value="F:structural constituent of ribosome"/>
    <property type="evidence" value="ECO:0007669"/>
    <property type="project" value="InterPro"/>
</dbReference>
<dbReference type="STRING" id="153721.MYP_1061"/>
<dbReference type="PRINTS" id="PR01249">
    <property type="entry name" value="RIBOSOMALL31"/>
</dbReference>
<dbReference type="eggNOG" id="COG0254">
    <property type="taxonomic scope" value="Bacteria"/>
</dbReference>
<dbReference type="AlphaFoldDB" id="A0A098LCN1"/>
<keyword evidence="4 5" id="KW-0687">Ribonucleoprotein</keyword>
<keyword evidence="3 5" id="KW-0689">Ribosomal protein</keyword>
<dbReference type="GO" id="GO:0005840">
    <property type="term" value="C:ribosome"/>
    <property type="evidence" value="ECO:0007669"/>
    <property type="project" value="UniProtKB-KW"/>
</dbReference>
<evidence type="ECO:0000313" key="6">
    <source>
        <dbReference type="EMBL" id="GAL83833.1"/>
    </source>
</evidence>
<sequence length="80" mass="9253">MKKDIHPDYRAVVFQDSSSDFKFLTKSTIKTSETIKWEDGNTYPLVKVEVSSASHPFYTGKKIFVDAAGRVEKFKKKYQK</sequence>
<dbReference type="InterPro" id="IPR027493">
    <property type="entry name" value="Ribosomal_bL31_B"/>
</dbReference>
<comment type="subunit">
    <text evidence="2 5">Part of the 50S ribosomal subunit.</text>
</comment>
<name>A0A098LCN1_9BACT</name>
<dbReference type="GO" id="GO:1990904">
    <property type="term" value="C:ribonucleoprotein complex"/>
    <property type="evidence" value="ECO:0007669"/>
    <property type="project" value="UniProtKB-KW"/>
</dbReference>
<dbReference type="InterPro" id="IPR034704">
    <property type="entry name" value="Ribosomal_bL28/bL31-like_sf"/>
</dbReference>
<evidence type="ECO:0000256" key="3">
    <source>
        <dbReference type="ARBA" id="ARBA00022980"/>
    </source>
</evidence>
<dbReference type="RefSeq" id="WP_045459513.1">
    <property type="nucleotide sequence ID" value="NZ_BBLT01000002.1"/>
</dbReference>
<dbReference type="GO" id="GO:0006412">
    <property type="term" value="P:translation"/>
    <property type="evidence" value="ECO:0007669"/>
    <property type="project" value="UniProtKB-UniRule"/>
</dbReference>
<protein>
    <recommendedName>
        <fullName evidence="5">Large ribosomal subunit protein bL31B</fullName>
    </recommendedName>
</protein>
<proteinExistence type="inferred from homology"/>
<dbReference type="PANTHER" id="PTHR33280">
    <property type="entry name" value="50S RIBOSOMAL PROTEIN L31, CHLOROPLASTIC"/>
    <property type="match status" value="1"/>
</dbReference>
<evidence type="ECO:0000256" key="5">
    <source>
        <dbReference type="HAMAP-Rule" id="MF_00502"/>
    </source>
</evidence>
<organism evidence="6 7">
    <name type="scientific">Sporocytophaga myxococcoides</name>
    <dbReference type="NCBI Taxonomy" id="153721"/>
    <lineage>
        <taxon>Bacteria</taxon>
        <taxon>Pseudomonadati</taxon>
        <taxon>Bacteroidota</taxon>
        <taxon>Cytophagia</taxon>
        <taxon>Cytophagales</taxon>
        <taxon>Cytophagaceae</taxon>
        <taxon>Sporocytophaga</taxon>
    </lineage>
</organism>
<evidence type="ECO:0000256" key="2">
    <source>
        <dbReference type="ARBA" id="ARBA00011838"/>
    </source>
</evidence>
<keyword evidence="7" id="KW-1185">Reference proteome</keyword>
<evidence type="ECO:0000256" key="4">
    <source>
        <dbReference type="ARBA" id="ARBA00023274"/>
    </source>
</evidence>
<dbReference type="OrthoDB" id="9803251at2"/>
<gene>
    <name evidence="5" type="primary">rpmE2</name>
    <name evidence="6" type="ORF">MYP_1061</name>
</gene>
<dbReference type="InterPro" id="IPR002150">
    <property type="entry name" value="Ribosomal_bL31"/>
</dbReference>
<dbReference type="NCBIfam" id="TIGR00105">
    <property type="entry name" value="L31"/>
    <property type="match status" value="1"/>
</dbReference>
<dbReference type="Gene3D" id="4.10.830.30">
    <property type="entry name" value="Ribosomal protein L31"/>
    <property type="match status" value="1"/>
</dbReference>
<evidence type="ECO:0000256" key="1">
    <source>
        <dbReference type="ARBA" id="ARBA00008196"/>
    </source>
</evidence>
<dbReference type="HAMAP" id="MF_00502">
    <property type="entry name" value="Ribosomal_bL31_2"/>
    <property type="match status" value="1"/>
</dbReference>
<dbReference type="SUPFAM" id="SSF143800">
    <property type="entry name" value="L28p-like"/>
    <property type="match status" value="1"/>
</dbReference>